<evidence type="ECO:0000256" key="6">
    <source>
        <dbReference type="RuleBase" id="RU361277"/>
    </source>
</evidence>
<evidence type="ECO:0000256" key="3">
    <source>
        <dbReference type="ARBA" id="ARBA00022723"/>
    </source>
</evidence>
<evidence type="ECO:0000256" key="2">
    <source>
        <dbReference type="ARBA" id="ARBA00008072"/>
    </source>
</evidence>
<gene>
    <name evidence="8" type="ORF">MHPYR_10051</name>
</gene>
<comment type="cofactor">
    <cofactor evidence="1 6">
        <name>Zn(2+)</name>
        <dbReference type="ChEBI" id="CHEBI:29105"/>
    </cofactor>
</comment>
<dbReference type="InterPro" id="IPR002328">
    <property type="entry name" value="ADH_Zn_CS"/>
</dbReference>
<dbReference type="PANTHER" id="PTHR43161">
    <property type="entry name" value="SORBITOL DEHYDROGENASE"/>
    <property type="match status" value="1"/>
</dbReference>
<dbReference type="AlphaFoldDB" id="A0A1Y5NV07"/>
<feature type="domain" description="Enoyl reductase (ER)" evidence="7">
    <location>
        <begin position="8"/>
        <end position="333"/>
    </location>
</feature>
<dbReference type="Pfam" id="PF08240">
    <property type="entry name" value="ADH_N"/>
    <property type="match status" value="1"/>
</dbReference>
<evidence type="ECO:0000259" key="7">
    <source>
        <dbReference type="SMART" id="SM00829"/>
    </source>
</evidence>
<keyword evidence="5 8" id="KW-0560">Oxidoreductase</keyword>
<name>A0A1Y5NV07_9MYCO</name>
<evidence type="ECO:0000313" key="8">
    <source>
        <dbReference type="EMBL" id="SBS70236.1"/>
    </source>
</evidence>
<organism evidence="8">
    <name type="scientific">uncultured Mycobacterium sp</name>
    <dbReference type="NCBI Taxonomy" id="171292"/>
    <lineage>
        <taxon>Bacteria</taxon>
        <taxon>Bacillati</taxon>
        <taxon>Actinomycetota</taxon>
        <taxon>Actinomycetes</taxon>
        <taxon>Mycobacteriales</taxon>
        <taxon>Mycobacteriaceae</taxon>
        <taxon>Mycobacterium</taxon>
        <taxon>environmental samples</taxon>
    </lineage>
</organism>
<dbReference type="GO" id="GO:0000721">
    <property type="term" value="F:(R,R)-butanediol dehydrogenase activity"/>
    <property type="evidence" value="ECO:0007669"/>
    <property type="project" value="TreeGrafter"/>
</dbReference>
<evidence type="ECO:0000256" key="1">
    <source>
        <dbReference type="ARBA" id="ARBA00001947"/>
    </source>
</evidence>
<dbReference type="GO" id="GO:0034079">
    <property type="term" value="P:butanediol biosynthetic process"/>
    <property type="evidence" value="ECO:0007669"/>
    <property type="project" value="TreeGrafter"/>
</dbReference>
<dbReference type="Gene3D" id="3.40.50.720">
    <property type="entry name" value="NAD(P)-binding Rossmann-like Domain"/>
    <property type="match status" value="1"/>
</dbReference>
<dbReference type="InterPro" id="IPR013149">
    <property type="entry name" value="ADH-like_C"/>
</dbReference>
<keyword evidence="3 6" id="KW-0479">Metal-binding</keyword>
<dbReference type="InterPro" id="IPR011032">
    <property type="entry name" value="GroES-like_sf"/>
</dbReference>
<dbReference type="GO" id="GO:0008270">
    <property type="term" value="F:zinc ion binding"/>
    <property type="evidence" value="ECO:0007669"/>
    <property type="project" value="InterPro"/>
</dbReference>
<dbReference type="GO" id="GO:0005737">
    <property type="term" value="C:cytoplasm"/>
    <property type="evidence" value="ECO:0007669"/>
    <property type="project" value="TreeGrafter"/>
</dbReference>
<sequence length="339" mass="35057">MLASIVTGPGTAEVIETPRPVAGPADVLVRMRACGVCGSDGFYITIGGLPPRQGHTPLGHEPAGEIVEVGADVTGLRVGDHVVINPMAQSNNIIGNGGDSGALADYLLIENAVRGVSLEVIPDHIPWEVAALNEPMAVARHAVNRCQPKPTDKVVIFGAGPIGLGSVLGFKALGVSHVVVVDLIPARLDKALQIGADAVINSAEDDVIARLIDLHGAGEAMFGGRAGTDIYLDAAGAPAVIDTALAAAKKGATLAVVAVHKKPVPIEFVNVMSNEITILGSIGYPDEIFDVTSDLVENWETYRLIVSHTIPFSNVDEALRLASTAGAADKVVVTFGDDD</sequence>
<dbReference type="SUPFAM" id="SSF50129">
    <property type="entry name" value="GroES-like"/>
    <property type="match status" value="1"/>
</dbReference>
<dbReference type="EC" id="1.1.1.14" evidence="8"/>
<evidence type="ECO:0000256" key="5">
    <source>
        <dbReference type="ARBA" id="ARBA00023002"/>
    </source>
</evidence>
<dbReference type="InterPro" id="IPR020843">
    <property type="entry name" value="ER"/>
</dbReference>
<dbReference type="InterPro" id="IPR013154">
    <property type="entry name" value="ADH-like_N"/>
</dbReference>
<dbReference type="PROSITE" id="PS00059">
    <property type="entry name" value="ADH_ZINC"/>
    <property type="match status" value="1"/>
</dbReference>
<dbReference type="Gene3D" id="3.90.180.10">
    <property type="entry name" value="Medium-chain alcohol dehydrogenases, catalytic domain"/>
    <property type="match status" value="1"/>
</dbReference>
<comment type="similarity">
    <text evidence="2 6">Belongs to the zinc-containing alcohol dehydrogenase family.</text>
</comment>
<reference evidence="8" key="1">
    <citation type="submission" date="2016-03" db="EMBL/GenBank/DDBJ databases">
        <authorList>
            <person name="Ploux O."/>
        </authorList>
    </citation>
    <scope>NUCLEOTIDE SEQUENCE</scope>
    <source>
        <strain evidence="8">UC10</strain>
    </source>
</reference>
<dbReference type="PANTHER" id="PTHR43161:SF23">
    <property type="entry name" value="(R,R)-BUTANEDIOL DEHYDROGENASE-RELATED"/>
    <property type="match status" value="1"/>
</dbReference>
<keyword evidence="4 6" id="KW-0862">Zinc</keyword>
<evidence type="ECO:0000256" key="4">
    <source>
        <dbReference type="ARBA" id="ARBA00022833"/>
    </source>
</evidence>
<dbReference type="SUPFAM" id="SSF51735">
    <property type="entry name" value="NAD(P)-binding Rossmann-fold domains"/>
    <property type="match status" value="1"/>
</dbReference>
<dbReference type="Pfam" id="PF00107">
    <property type="entry name" value="ADH_zinc_N"/>
    <property type="match status" value="1"/>
</dbReference>
<proteinExistence type="inferred from homology"/>
<accession>A0A1Y5NV07</accession>
<dbReference type="EMBL" id="FLQS01000001">
    <property type="protein sequence ID" value="SBS70236.1"/>
    <property type="molecule type" value="Genomic_DNA"/>
</dbReference>
<dbReference type="SMART" id="SM00829">
    <property type="entry name" value="PKS_ER"/>
    <property type="match status" value="1"/>
</dbReference>
<protein>
    <submittedName>
        <fullName evidence="8">L-iditol 2-dehydrogenase</fullName>
        <ecNumber evidence="8">1.1.1.14</ecNumber>
    </submittedName>
</protein>
<dbReference type="GO" id="GO:0003939">
    <property type="term" value="F:L-iditol 2-dehydrogenase (NAD+) activity"/>
    <property type="evidence" value="ECO:0007669"/>
    <property type="project" value="UniProtKB-EC"/>
</dbReference>
<dbReference type="InterPro" id="IPR036291">
    <property type="entry name" value="NAD(P)-bd_dom_sf"/>
</dbReference>